<gene>
    <name evidence="8" type="primary">pgk_11</name>
    <name evidence="8" type="ORF">SDC9_31661</name>
</gene>
<dbReference type="InterPro" id="IPR010121">
    <property type="entry name" value="Pyruvate_phosphate_dikinase"/>
</dbReference>
<dbReference type="Gene3D" id="3.30.1490.20">
    <property type="entry name" value="ATP-grasp fold, A domain"/>
    <property type="match status" value="1"/>
</dbReference>
<reference evidence="8" key="1">
    <citation type="submission" date="2019-08" db="EMBL/GenBank/DDBJ databases">
        <authorList>
            <person name="Kucharzyk K."/>
            <person name="Murdoch R.W."/>
            <person name="Higgins S."/>
            <person name="Loffler F."/>
        </authorList>
    </citation>
    <scope>NUCLEOTIDE SEQUENCE</scope>
</reference>
<dbReference type="Gene3D" id="1.20.80.30">
    <property type="match status" value="1"/>
</dbReference>
<dbReference type="PANTHER" id="PTHR22931:SF9">
    <property type="entry name" value="PYRUVATE, PHOSPHATE DIKINASE 1, CHLOROPLASTIC"/>
    <property type="match status" value="1"/>
</dbReference>
<accession>A0A644V2Y1</accession>
<dbReference type="Gene3D" id="3.40.50.1260">
    <property type="entry name" value="Phosphoglycerate kinase, N-terminal domain"/>
    <property type="match status" value="3"/>
</dbReference>
<dbReference type="InterPro" id="IPR001576">
    <property type="entry name" value="Phosphoglycerate_kinase"/>
</dbReference>
<evidence type="ECO:0000259" key="6">
    <source>
        <dbReference type="Pfam" id="PF00391"/>
    </source>
</evidence>
<dbReference type="GO" id="GO:0006096">
    <property type="term" value="P:glycolytic process"/>
    <property type="evidence" value="ECO:0007669"/>
    <property type="project" value="InterPro"/>
</dbReference>
<keyword evidence="2 8" id="KW-0808">Transferase</keyword>
<dbReference type="Gene3D" id="3.50.30.10">
    <property type="entry name" value="Phosphohistidine domain"/>
    <property type="match status" value="1"/>
</dbReference>
<evidence type="ECO:0000256" key="4">
    <source>
        <dbReference type="ARBA" id="ARBA00022777"/>
    </source>
</evidence>
<dbReference type="Pfam" id="PF00391">
    <property type="entry name" value="PEP-utilizers"/>
    <property type="match status" value="1"/>
</dbReference>
<protein>
    <recommendedName>
        <fullName evidence="1">phosphoglycerate kinase</fullName>
        <ecNumber evidence="1">2.7.2.3</ecNumber>
    </recommendedName>
</protein>
<comment type="caution">
    <text evidence="8">The sequence shown here is derived from an EMBL/GenBank/DDBJ whole genome shotgun (WGS) entry which is preliminary data.</text>
</comment>
<sequence length="1366" mass="151824">MRLNTWESILAQLKKVRDSEDEDDKIPLLMELLINLRLLGQDDRIPDLRVKKSDMEAIYAEIESTTRQALDSCRNPSSKLIYYAREVLKKLPVRQGAEEMIEQIRATAEAFEEERVEDDPMLGFAGDLRKEVHRRLSPRIIKSYLEPYLELVRNGNAEAMVRAGYVALPRFFDPEEESERFIDLAIELKARLTYLWDYESGDIATVKHQLEQNLDIFERCFLKAEVIGFLGRLTAENLADPFLELDLLKRLASFKHFLKESHRESRIDLYDYLLLDLSLGRLVFLLANDLTNNHFAEVMPRNFREALGVLRELLNISSIKGLAVGDVEQHQEELDDLRESSMRNYLVAKKRLGAISNELQRYLQIEIIEKMSAALNHILEEYELPTSRLLAVKTRFFNNFIRRTQIHVLSEFSEKVTAAVDRELQRQADDMRLYAHLDQPGKQVKLGPKSYIASTWEKPDQRIRAALGGKGNSIIDMAGLGLKVPPAFVLGYPFFSSCWREGLLGEDQIALIEKKLKELEEQSGRSLGDPEHPLILSVRSGAPHSMPGVMATILNVGLVPKVRAALEKRRGPHLVESIYKRFLKNCSAALALIEGSKTHIKAFPDNETIPTMEARLVERLGDEFLNNPGTQLLRCIGLVYESRGSHAARAFSRSLHASVKPETAVTVQKLVFGNLGPKSLSGVVITRNPITGDDELFGEFKAMAQGEEVVKASAGTEPISRLDPELSEKLVRGKRLLLSHYKQDLDIEFTVENGELYFLQARAARLGAFAQLVADTDLLSQSIIDLEEYRARIDRLEAAYSSAALPRADFLLRRWTPPISVGVPINGGVVSGTLVISMERLKEAEARRESVVYFANNTKPTDFDVMNLSHAIVTVYPGRTSHAAITAMSMNKPCIVGCGDIELDYDRKTVIFHGAGSLRLREGERVTADGNTGAVYRGVAPISDFFLPLASVSAAIGRCGTAAEAVIVVRDLIESELIRLKRETNLRRSGLDSIETFGGGNVLLRVDANVKIDQGRIDKQERLLQLLPTFEAILSRKGTPIVCSHLGDPGAEGDLRLSREELYENYSLQPVADLLSSLLGERFVFHTLSVASSGLLVGRKNLVPGKINMIENLRFASGEKDNDDAFARSLAELSDGWYVNDAFNVCHRRHASITSVARFVSRRVAGPLVVRELSILETIIEKTPRPFVAVFSGEELRAQFGVMSALLSRADRLVVIPPGESEAVLSEGKEREALPHIDSLIGSLRESAAESLLIVGKSAEERRKGLAHAVSCIGKAGGILWSGPARLDFLAGAGAAKGRSPREVHQKALHRAIREGVFTVICSEKEKQYAGLNLPGLHISTGPSAFLEFLERLSLPGITALDPASP</sequence>
<feature type="domain" description="PEP-utilising enzyme mobile" evidence="6">
    <location>
        <begin position="849"/>
        <end position="933"/>
    </location>
</feature>
<evidence type="ECO:0000256" key="1">
    <source>
        <dbReference type="ARBA" id="ARBA00013061"/>
    </source>
</evidence>
<dbReference type="PRINTS" id="PR00477">
    <property type="entry name" value="PHGLYCKINASE"/>
</dbReference>
<dbReference type="InterPro" id="IPR008279">
    <property type="entry name" value="PEP-util_enz_mobile_dom"/>
</dbReference>
<proteinExistence type="predicted"/>
<evidence type="ECO:0000259" key="7">
    <source>
        <dbReference type="Pfam" id="PF01326"/>
    </source>
</evidence>
<evidence type="ECO:0000256" key="3">
    <source>
        <dbReference type="ARBA" id="ARBA00022741"/>
    </source>
</evidence>
<feature type="domain" description="Pyruvate phosphate dikinase AMP/ATP-binding" evidence="7">
    <location>
        <begin position="512"/>
        <end position="712"/>
    </location>
</feature>
<dbReference type="Gene3D" id="3.30.470.20">
    <property type="entry name" value="ATP-grasp fold, B domain"/>
    <property type="match status" value="1"/>
</dbReference>
<dbReference type="PANTHER" id="PTHR22931">
    <property type="entry name" value="PHOSPHOENOLPYRUVATE DIKINASE-RELATED"/>
    <property type="match status" value="1"/>
</dbReference>
<evidence type="ECO:0000256" key="5">
    <source>
        <dbReference type="ARBA" id="ARBA00022840"/>
    </source>
</evidence>
<dbReference type="InterPro" id="IPR002192">
    <property type="entry name" value="PPDK_AMP/ATP-bd"/>
</dbReference>
<dbReference type="GO" id="GO:0004618">
    <property type="term" value="F:phosphoglycerate kinase activity"/>
    <property type="evidence" value="ECO:0007669"/>
    <property type="project" value="UniProtKB-EC"/>
</dbReference>
<dbReference type="InterPro" id="IPR036637">
    <property type="entry name" value="Phosphohistidine_dom_sf"/>
</dbReference>
<evidence type="ECO:0000256" key="2">
    <source>
        <dbReference type="ARBA" id="ARBA00022679"/>
    </source>
</evidence>
<dbReference type="SUPFAM" id="SSF53748">
    <property type="entry name" value="Phosphoglycerate kinase"/>
    <property type="match status" value="1"/>
</dbReference>
<keyword evidence="4 8" id="KW-0418">Kinase</keyword>
<dbReference type="GO" id="GO:0005524">
    <property type="term" value="F:ATP binding"/>
    <property type="evidence" value="ECO:0007669"/>
    <property type="project" value="UniProtKB-KW"/>
</dbReference>
<name>A0A644V2Y1_9ZZZZ</name>
<dbReference type="InterPro" id="IPR036043">
    <property type="entry name" value="Phosphoglycerate_kinase_sf"/>
</dbReference>
<dbReference type="SUPFAM" id="SSF56059">
    <property type="entry name" value="Glutathione synthetase ATP-binding domain-like"/>
    <property type="match status" value="1"/>
</dbReference>
<keyword evidence="3" id="KW-0547">Nucleotide-binding</keyword>
<dbReference type="EMBL" id="VSSQ01000209">
    <property type="protein sequence ID" value="MPL85688.1"/>
    <property type="molecule type" value="Genomic_DNA"/>
</dbReference>
<dbReference type="InterPro" id="IPR015824">
    <property type="entry name" value="Phosphoglycerate_kinase_N"/>
</dbReference>
<dbReference type="Pfam" id="PF00162">
    <property type="entry name" value="PGK"/>
    <property type="match status" value="1"/>
</dbReference>
<dbReference type="SUPFAM" id="SSF52009">
    <property type="entry name" value="Phosphohistidine domain"/>
    <property type="match status" value="1"/>
</dbReference>
<dbReference type="EC" id="2.7.2.3" evidence="1"/>
<organism evidence="8">
    <name type="scientific">bioreactor metagenome</name>
    <dbReference type="NCBI Taxonomy" id="1076179"/>
    <lineage>
        <taxon>unclassified sequences</taxon>
        <taxon>metagenomes</taxon>
        <taxon>ecological metagenomes</taxon>
    </lineage>
</organism>
<dbReference type="GO" id="GO:0050242">
    <property type="term" value="F:pyruvate, phosphate dikinase activity"/>
    <property type="evidence" value="ECO:0007669"/>
    <property type="project" value="InterPro"/>
</dbReference>
<keyword evidence="5" id="KW-0067">ATP-binding</keyword>
<evidence type="ECO:0000313" key="8">
    <source>
        <dbReference type="EMBL" id="MPL85688.1"/>
    </source>
</evidence>
<dbReference type="Pfam" id="PF01326">
    <property type="entry name" value="PPDK_N"/>
    <property type="match status" value="1"/>
</dbReference>
<dbReference type="InterPro" id="IPR013815">
    <property type="entry name" value="ATP_grasp_subdomain_1"/>
</dbReference>